<dbReference type="AlphaFoldDB" id="A0A543J3A9"/>
<reference evidence="3 4" key="1">
    <citation type="submission" date="2019-06" db="EMBL/GenBank/DDBJ databases">
        <title>Sequencing the genomes of 1000 actinobacteria strains.</title>
        <authorList>
            <person name="Klenk H.-P."/>
        </authorList>
    </citation>
    <scope>NUCLEOTIDE SEQUENCE [LARGE SCALE GENOMIC DNA]</scope>
    <source>
        <strain evidence="3 4">DSM 43186</strain>
    </source>
</reference>
<comment type="similarity">
    <text evidence="1">Belongs to the NAD(P)-dependent epimerase/dehydratase family.</text>
</comment>
<dbReference type="RefSeq" id="WP_142261049.1">
    <property type="nucleotide sequence ID" value="NZ_BMPV01000002.1"/>
</dbReference>
<dbReference type="Pfam" id="PF01370">
    <property type="entry name" value="Epimerase"/>
    <property type="match status" value="1"/>
</dbReference>
<name>A0A543J3A9_9ACTN</name>
<dbReference type="InterPro" id="IPR036291">
    <property type="entry name" value="NAD(P)-bd_dom_sf"/>
</dbReference>
<dbReference type="EMBL" id="VFPQ01000001">
    <property type="protein sequence ID" value="TQM77294.1"/>
    <property type="molecule type" value="Genomic_DNA"/>
</dbReference>
<dbReference type="SUPFAM" id="SSF51735">
    <property type="entry name" value="NAD(P)-binding Rossmann-fold domains"/>
    <property type="match status" value="1"/>
</dbReference>
<dbReference type="InterPro" id="IPR001509">
    <property type="entry name" value="Epimerase_deHydtase"/>
</dbReference>
<keyword evidence="4" id="KW-1185">Reference proteome</keyword>
<evidence type="ECO:0000313" key="4">
    <source>
        <dbReference type="Proteomes" id="UP000319213"/>
    </source>
</evidence>
<evidence type="ECO:0000313" key="3">
    <source>
        <dbReference type="EMBL" id="TQM77294.1"/>
    </source>
</evidence>
<dbReference type="OrthoDB" id="3505012at2"/>
<comment type="caution">
    <text evidence="3">The sequence shown here is derived from an EMBL/GenBank/DDBJ whole genome shotgun (WGS) entry which is preliminary data.</text>
</comment>
<evidence type="ECO:0000256" key="1">
    <source>
        <dbReference type="ARBA" id="ARBA00007637"/>
    </source>
</evidence>
<organism evidence="3 4">
    <name type="scientific">Thermopolyspora flexuosa</name>
    <dbReference type="NCBI Taxonomy" id="103836"/>
    <lineage>
        <taxon>Bacteria</taxon>
        <taxon>Bacillati</taxon>
        <taxon>Actinomycetota</taxon>
        <taxon>Actinomycetes</taxon>
        <taxon>Streptosporangiales</taxon>
        <taxon>Streptosporangiaceae</taxon>
        <taxon>Thermopolyspora</taxon>
    </lineage>
</organism>
<protein>
    <submittedName>
        <fullName evidence="3">Nucleoside-diphosphate-sugar epimerase</fullName>
    </submittedName>
</protein>
<dbReference type="Proteomes" id="UP000319213">
    <property type="component" value="Unassembled WGS sequence"/>
</dbReference>
<dbReference type="PANTHER" id="PTHR43000">
    <property type="entry name" value="DTDP-D-GLUCOSE 4,6-DEHYDRATASE-RELATED"/>
    <property type="match status" value="1"/>
</dbReference>
<dbReference type="Gene3D" id="3.40.50.720">
    <property type="entry name" value="NAD(P)-binding Rossmann-like Domain"/>
    <property type="match status" value="1"/>
</dbReference>
<gene>
    <name evidence="3" type="ORF">FHX40_4056</name>
</gene>
<accession>A0A543J3A9</accession>
<sequence length="312" mass="33310">MPVKVEGGSVADADFWNGARALVTGATGFIGAHLTRRLAELGAVVHAVSRRPARVSEHGEVWHVADLADPEAVLGLIRRVRPDHVFHLASAVTGARDPGVVRATLDGNLVAAVNLLAAATEVPLRRLVLAGSVEEPREGDPTPQSPYAVAKWAATGYARMFHALWGVPVTVLRVAMVYGPAQPDTRKLVPYVTLKLLRGEDPEIGSGTRPVDWVYVDDVVDAFLRAARVEAAAGRVLDVGGGGQVTVRETVELLARIAGGPGRPRFGAVPDRPLDRPQVSDIGPTAEVLGWRPRVGLEEGLRRTVAWYAAHH</sequence>
<proteinExistence type="inferred from homology"/>
<evidence type="ECO:0000259" key="2">
    <source>
        <dbReference type="Pfam" id="PF01370"/>
    </source>
</evidence>
<feature type="domain" description="NAD-dependent epimerase/dehydratase" evidence="2">
    <location>
        <begin position="21"/>
        <end position="240"/>
    </location>
</feature>